<dbReference type="CDD" id="cd01949">
    <property type="entry name" value="GGDEF"/>
    <property type="match status" value="1"/>
</dbReference>
<dbReference type="Gene3D" id="3.30.70.270">
    <property type="match status" value="1"/>
</dbReference>
<sequence length="291" mass="32309">MLLHFLGWWHTRRELQSPLRWRLSMWLDLVMTAAMSAADPVVPSPGFLVFIVILLGNGMRYGLRFFAEAVIGSFVMAAALFAIRFEDYVWPLKPSNALFMLFGALLLLYSYRLMARAERSRCQLEIERGVDQLTGLFNRRAFLERAEPLFTGLGAPDETLVVMFADLDGFKVVNDRHGHHVGDQVLAAVARALATVVRRHDLIARYGGDEFVLMLPGTDLDQATVVAQRLQACMREWSSQSGIAVSLSIGLGQFPQPGCDFPTALVRVDEAMYHNKQAQGGGGIHRVASAA</sequence>
<feature type="transmembrane region" description="Helical" evidence="3">
    <location>
        <begin position="65"/>
        <end position="85"/>
    </location>
</feature>
<evidence type="ECO:0000256" key="2">
    <source>
        <dbReference type="ARBA" id="ARBA00034247"/>
    </source>
</evidence>
<organism evidence="5 6">
    <name type="scientific">Candidatus Muproteobacteria bacterium RBG_16_62_13</name>
    <dbReference type="NCBI Taxonomy" id="1817756"/>
    <lineage>
        <taxon>Bacteria</taxon>
        <taxon>Pseudomonadati</taxon>
        <taxon>Pseudomonadota</taxon>
        <taxon>Candidatus Muproteobacteria</taxon>
    </lineage>
</organism>
<dbReference type="InterPro" id="IPR029787">
    <property type="entry name" value="Nucleotide_cyclase"/>
</dbReference>
<dbReference type="InterPro" id="IPR043128">
    <property type="entry name" value="Rev_trsase/Diguanyl_cyclase"/>
</dbReference>
<comment type="caution">
    <text evidence="5">The sequence shown here is derived from an EMBL/GenBank/DDBJ whole genome shotgun (WGS) entry which is preliminary data.</text>
</comment>
<keyword evidence="3" id="KW-0472">Membrane</keyword>
<evidence type="ECO:0000313" key="5">
    <source>
        <dbReference type="EMBL" id="OGI39736.1"/>
    </source>
</evidence>
<gene>
    <name evidence="5" type="ORF">A2140_09045</name>
</gene>
<dbReference type="InterPro" id="IPR000160">
    <property type="entry name" value="GGDEF_dom"/>
</dbReference>
<dbReference type="Pfam" id="PF00990">
    <property type="entry name" value="GGDEF"/>
    <property type="match status" value="1"/>
</dbReference>
<proteinExistence type="predicted"/>
<dbReference type="Proteomes" id="UP000178379">
    <property type="component" value="Unassembled WGS sequence"/>
</dbReference>
<dbReference type="STRING" id="1817756.A2140_09045"/>
<accession>A0A1F6T3U6</accession>
<keyword evidence="3" id="KW-1133">Transmembrane helix</keyword>
<dbReference type="InterPro" id="IPR050469">
    <property type="entry name" value="Diguanylate_Cyclase"/>
</dbReference>
<dbReference type="PROSITE" id="PS50887">
    <property type="entry name" value="GGDEF"/>
    <property type="match status" value="1"/>
</dbReference>
<evidence type="ECO:0000256" key="1">
    <source>
        <dbReference type="ARBA" id="ARBA00012528"/>
    </source>
</evidence>
<dbReference type="NCBIfam" id="TIGR00254">
    <property type="entry name" value="GGDEF"/>
    <property type="match status" value="1"/>
</dbReference>
<dbReference type="PANTHER" id="PTHR45138:SF9">
    <property type="entry name" value="DIGUANYLATE CYCLASE DGCM-RELATED"/>
    <property type="match status" value="1"/>
</dbReference>
<protein>
    <recommendedName>
        <fullName evidence="1">diguanylate cyclase</fullName>
        <ecNumber evidence="1">2.7.7.65</ecNumber>
    </recommendedName>
</protein>
<keyword evidence="3" id="KW-0812">Transmembrane</keyword>
<dbReference type="FunFam" id="3.30.70.270:FF:000001">
    <property type="entry name" value="Diguanylate cyclase domain protein"/>
    <property type="match status" value="1"/>
</dbReference>
<evidence type="ECO:0000259" key="4">
    <source>
        <dbReference type="PROSITE" id="PS50887"/>
    </source>
</evidence>
<dbReference type="PANTHER" id="PTHR45138">
    <property type="entry name" value="REGULATORY COMPONENTS OF SENSORY TRANSDUCTION SYSTEM"/>
    <property type="match status" value="1"/>
</dbReference>
<name>A0A1F6T3U6_9PROT</name>
<comment type="catalytic activity">
    <reaction evidence="2">
        <text>2 GTP = 3',3'-c-di-GMP + 2 diphosphate</text>
        <dbReference type="Rhea" id="RHEA:24898"/>
        <dbReference type="ChEBI" id="CHEBI:33019"/>
        <dbReference type="ChEBI" id="CHEBI:37565"/>
        <dbReference type="ChEBI" id="CHEBI:58805"/>
        <dbReference type="EC" id="2.7.7.65"/>
    </reaction>
</comment>
<evidence type="ECO:0000256" key="3">
    <source>
        <dbReference type="SAM" id="Phobius"/>
    </source>
</evidence>
<dbReference type="AlphaFoldDB" id="A0A1F6T3U6"/>
<feature type="transmembrane region" description="Helical" evidence="3">
    <location>
        <begin position="29"/>
        <end position="53"/>
    </location>
</feature>
<dbReference type="SUPFAM" id="SSF55073">
    <property type="entry name" value="Nucleotide cyclase"/>
    <property type="match status" value="1"/>
</dbReference>
<dbReference type="EC" id="2.7.7.65" evidence="1"/>
<reference evidence="5 6" key="1">
    <citation type="journal article" date="2016" name="Nat. Commun.">
        <title>Thousands of microbial genomes shed light on interconnected biogeochemical processes in an aquifer system.</title>
        <authorList>
            <person name="Anantharaman K."/>
            <person name="Brown C.T."/>
            <person name="Hug L.A."/>
            <person name="Sharon I."/>
            <person name="Castelle C.J."/>
            <person name="Probst A.J."/>
            <person name="Thomas B.C."/>
            <person name="Singh A."/>
            <person name="Wilkins M.J."/>
            <person name="Karaoz U."/>
            <person name="Brodie E.L."/>
            <person name="Williams K.H."/>
            <person name="Hubbard S.S."/>
            <person name="Banfield J.F."/>
        </authorList>
    </citation>
    <scope>NUCLEOTIDE SEQUENCE [LARGE SCALE GENOMIC DNA]</scope>
</reference>
<feature type="transmembrane region" description="Helical" evidence="3">
    <location>
        <begin position="97"/>
        <end position="114"/>
    </location>
</feature>
<dbReference type="GO" id="GO:0052621">
    <property type="term" value="F:diguanylate cyclase activity"/>
    <property type="evidence" value="ECO:0007669"/>
    <property type="project" value="UniProtKB-EC"/>
</dbReference>
<dbReference type="SMART" id="SM00267">
    <property type="entry name" value="GGDEF"/>
    <property type="match status" value="1"/>
</dbReference>
<feature type="domain" description="GGDEF" evidence="4">
    <location>
        <begin position="158"/>
        <end position="289"/>
    </location>
</feature>
<evidence type="ECO:0000313" key="6">
    <source>
        <dbReference type="Proteomes" id="UP000178379"/>
    </source>
</evidence>
<dbReference type="EMBL" id="MFSQ01000088">
    <property type="protein sequence ID" value="OGI39736.1"/>
    <property type="molecule type" value="Genomic_DNA"/>
</dbReference>